<dbReference type="RefSeq" id="WP_151429540.1">
    <property type="nucleotide sequence ID" value="NZ_JANJZI010000004.1"/>
</dbReference>
<evidence type="ECO:0000256" key="1">
    <source>
        <dbReference type="ARBA" id="ARBA00022448"/>
    </source>
</evidence>
<feature type="domain" description="4Fe-4S ferredoxin-type" evidence="8">
    <location>
        <begin position="46"/>
        <end position="77"/>
    </location>
</feature>
<evidence type="ECO:0000256" key="6">
    <source>
        <dbReference type="ARBA" id="ARBA00023004"/>
    </source>
</evidence>
<dbReference type="Gene3D" id="3.30.70.20">
    <property type="match status" value="2"/>
</dbReference>
<dbReference type="GO" id="GO:0051539">
    <property type="term" value="F:4 iron, 4 sulfur cluster binding"/>
    <property type="evidence" value="ECO:0007669"/>
    <property type="project" value="UniProtKB-KW"/>
</dbReference>
<accession>A0A7C8BT51</accession>
<dbReference type="Pfam" id="PF13247">
    <property type="entry name" value="Fer4_11"/>
    <property type="match status" value="1"/>
</dbReference>
<comment type="caution">
    <text evidence="9">The sequence shown here is derived from an EMBL/GenBank/DDBJ whole genome shotgun (WGS) entry which is preliminary data.</text>
</comment>
<dbReference type="PANTHER" id="PTHR43177">
    <property type="entry name" value="PROTEIN NRFC"/>
    <property type="match status" value="1"/>
</dbReference>
<gene>
    <name evidence="9" type="ORF">F8D48_00665</name>
</gene>
<dbReference type="PANTHER" id="PTHR43177:SF5">
    <property type="entry name" value="ANAEROBIC DIMETHYL SULFOXIDE REDUCTASE CHAIN B-RELATED"/>
    <property type="match status" value="1"/>
</dbReference>
<evidence type="ECO:0000313" key="10">
    <source>
        <dbReference type="Proteomes" id="UP000479639"/>
    </source>
</evidence>
<dbReference type="EMBL" id="WAJS01000001">
    <property type="protein sequence ID" value="KAB1651572.1"/>
    <property type="molecule type" value="Genomic_DNA"/>
</dbReference>
<dbReference type="PROSITE" id="PS51379">
    <property type="entry name" value="4FE4S_FER_2"/>
    <property type="match status" value="2"/>
</dbReference>
<dbReference type="SUPFAM" id="SSF54862">
    <property type="entry name" value="4Fe-4S ferredoxins"/>
    <property type="match status" value="1"/>
</dbReference>
<feature type="domain" description="4Fe-4S ferredoxin-type" evidence="8">
    <location>
        <begin position="78"/>
        <end position="107"/>
    </location>
</feature>
<evidence type="ECO:0000256" key="4">
    <source>
        <dbReference type="ARBA" id="ARBA00022737"/>
    </source>
</evidence>
<dbReference type="AlphaFoldDB" id="A0A7C8BT51"/>
<dbReference type="InterPro" id="IPR017900">
    <property type="entry name" value="4Fe4S_Fe_S_CS"/>
</dbReference>
<dbReference type="Proteomes" id="UP000479639">
    <property type="component" value="Unassembled WGS sequence"/>
</dbReference>
<evidence type="ECO:0000313" key="9">
    <source>
        <dbReference type="EMBL" id="KAB1651572.1"/>
    </source>
</evidence>
<keyword evidence="5" id="KW-0249">Electron transport</keyword>
<keyword evidence="4" id="KW-0677">Repeat</keyword>
<dbReference type="InterPro" id="IPR050954">
    <property type="entry name" value="ET_IronSulfur_Cluster-Binding"/>
</dbReference>
<proteinExistence type="predicted"/>
<dbReference type="CDD" id="cd16371">
    <property type="entry name" value="DMSOR_beta_like"/>
    <property type="match status" value="1"/>
</dbReference>
<evidence type="ECO:0000256" key="7">
    <source>
        <dbReference type="ARBA" id="ARBA00023014"/>
    </source>
</evidence>
<keyword evidence="7" id="KW-0411">Iron-sulfur</keyword>
<evidence type="ECO:0000259" key="8">
    <source>
        <dbReference type="PROSITE" id="PS51379"/>
    </source>
</evidence>
<keyword evidence="1" id="KW-0813">Transport</keyword>
<dbReference type="InterPro" id="IPR017896">
    <property type="entry name" value="4Fe4S_Fe-S-bd"/>
</dbReference>
<keyword evidence="6" id="KW-0408">Iron</keyword>
<evidence type="ECO:0000256" key="5">
    <source>
        <dbReference type="ARBA" id="ARBA00022982"/>
    </source>
</evidence>
<sequence>MAIGFWMNNKNCYGCKTCSIACKSEKQLDRGVLLRTVTEIRQDDPTAFAFLSMACNHCEEPACVEMCPVGAYTKLEDGTVMQDHTVCIGCKTCISACPYGAPSYDEATSTTFKCDGCYDRRQRGELPACVAACPGANLALDEMDALQSAHAADIVSDENSGTKPNFVITVDAALSEEPDDTVVAAAAEKA</sequence>
<protein>
    <submittedName>
        <fullName evidence="9">4Fe-4S dicluster domain-containing protein</fullName>
    </submittedName>
</protein>
<dbReference type="GO" id="GO:0046872">
    <property type="term" value="F:metal ion binding"/>
    <property type="evidence" value="ECO:0007669"/>
    <property type="project" value="UniProtKB-KW"/>
</dbReference>
<reference evidence="9 10" key="1">
    <citation type="submission" date="2019-09" db="EMBL/GenBank/DDBJ databases">
        <title>Whole genome shotgun sequencing (WGS) of Ellagibacter isourolithinifaciens DSM 104140(T) and Adlercreutzia muris DSM 29508(T).</title>
        <authorList>
            <person name="Stoll D.A."/>
            <person name="Danylec N."/>
            <person name="Huch M."/>
        </authorList>
    </citation>
    <scope>NUCLEOTIDE SEQUENCE [LARGE SCALE GENOMIC DNA]</scope>
    <source>
        <strain evidence="9 10">DSM 29508</strain>
    </source>
</reference>
<evidence type="ECO:0000256" key="2">
    <source>
        <dbReference type="ARBA" id="ARBA00022485"/>
    </source>
</evidence>
<dbReference type="PROSITE" id="PS00198">
    <property type="entry name" value="4FE4S_FER_1"/>
    <property type="match status" value="1"/>
</dbReference>
<keyword evidence="10" id="KW-1185">Reference proteome</keyword>
<evidence type="ECO:0000256" key="3">
    <source>
        <dbReference type="ARBA" id="ARBA00022723"/>
    </source>
</evidence>
<name>A0A7C8BT51_9ACTN</name>
<keyword evidence="2" id="KW-0004">4Fe-4S</keyword>
<organism evidence="9 10">
    <name type="scientific">Adlercreutzia muris</name>
    <dbReference type="NCBI Taxonomy" id="1796610"/>
    <lineage>
        <taxon>Bacteria</taxon>
        <taxon>Bacillati</taxon>
        <taxon>Actinomycetota</taxon>
        <taxon>Coriobacteriia</taxon>
        <taxon>Eggerthellales</taxon>
        <taxon>Eggerthellaceae</taxon>
        <taxon>Adlercreutzia</taxon>
    </lineage>
</organism>
<keyword evidence="3" id="KW-0479">Metal-binding</keyword>